<dbReference type="InterPro" id="IPR050135">
    <property type="entry name" value="dGTPase-like"/>
</dbReference>
<evidence type="ECO:0000259" key="2">
    <source>
        <dbReference type="SMART" id="SM00471"/>
    </source>
</evidence>
<protein>
    <recommendedName>
        <fullName evidence="2">HD/PDEase domain-containing protein</fullName>
    </recommendedName>
</protein>
<dbReference type="PANTHER" id="PTHR11373">
    <property type="entry name" value="DEOXYNUCLEOSIDE TRIPHOSPHATE TRIPHOSPHOHYDROLASE"/>
    <property type="match status" value="1"/>
</dbReference>
<dbReference type="Gene3D" id="3.30.70.2760">
    <property type="match status" value="1"/>
</dbReference>
<dbReference type="Pfam" id="PF01966">
    <property type="entry name" value="HD"/>
    <property type="match status" value="1"/>
</dbReference>
<evidence type="ECO:0000313" key="3">
    <source>
        <dbReference type="EMBL" id="TMW57746.1"/>
    </source>
</evidence>
<dbReference type="AlphaFoldDB" id="A0A8K1C7A9"/>
<dbReference type="Gene3D" id="1.10.3210.10">
    <property type="entry name" value="Hypothetical protein af1432"/>
    <property type="match status" value="1"/>
</dbReference>
<comment type="caution">
    <text evidence="3">The sequence shown here is derived from an EMBL/GenBank/DDBJ whole genome shotgun (WGS) entry which is preliminary data.</text>
</comment>
<sequence>MKRTKQESILSSFSRQHKPSIKRSKTAHASANVVATSSRKERAERRGTRGETPIEDDDGSVLTDVDMFSSQEDGTERLRRATDRRGRALSDVVSLGVTQEMKWQETTDKIALHPKKGVKDTVHGMIMLEPICWRLIDTVQFQRLRHLHQLGAARHVYIGATHSRFEHCLGVAYLAERMMTNIQLHQPYLPITPRDILCIKIAGLCHDLGHGPFSHVFDGIYMKQLRRRKLVDDAFDWTHEQGSLDMFDHLLRANNIDVEEYGLEGQDVAFIKELIYGVPLPGEKTRIGRPDPEQHFLYDVVNNAKSGLDVDKLDYFLRDARHTGAKASCDVELIIQNARVLVDRDDPERKLSICFPEKLAGKIMQAFRTRFELHQAVYQHKNIRAAEYMICDALLAADEHLKIKGRRISEIVHHMDAYQHLDDRVLARIEESEGDELSEARAILKRMVTRPFYECVGKTKITIHSREKNEDTLLDEILRSSKLRSLWDERENVIAEFVRVHYGKGEQDPLQSVRFYSKASNQDSTCYRVPQEIYEMYLPASFQEWSIRLFVKEPRLVTLVREAFEYWSEKFNKSRVVPVVLSAE</sequence>
<evidence type="ECO:0000313" key="4">
    <source>
        <dbReference type="Proteomes" id="UP000794436"/>
    </source>
</evidence>
<feature type="compositionally biased region" description="Polar residues" evidence="1">
    <location>
        <begin position="27"/>
        <end position="37"/>
    </location>
</feature>
<feature type="compositionally biased region" description="Basic and acidic residues" evidence="1">
    <location>
        <begin position="38"/>
        <end position="49"/>
    </location>
</feature>
<dbReference type="GO" id="GO:0005634">
    <property type="term" value="C:nucleus"/>
    <property type="evidence" value="ECO:0007669"/>
    <property type="project" value="TreeGrafter"/>
</dbReference>
<dbReference type="GO" id="GO:0006203">
    <property type="term" value="P:dGTP catabolic process"/>
    <property type="evidence" value="ECO:0007669"/>
    <property type="project" value="TreeGrafter"/>
</dbReference>
<reference evidence="3" key="1">
    <citation type="submission" date="2019-03" db="EMBL/GenBank/DDBJ databases">
        <title>Long read genome sequence of the mycoparasitic Pythium oligandrum ATCC 38472 isolated from sugarbeet rhizosphere.</title>
        <authorList>
            <person name="Gaulin E."/>
        </authorList>
    </citation>
    <scope>NUCLEOTIDE SEQUENCE</scope>
    <source>
        <strain evidence="3">ATCC 38472_TT</strain>
    </source>
</reference>
<feature type="domain" description="HD/PDEase" evidence="2">
    <location>
        <begin position="160"/>
        <end position="325"/>
    </location>
</feature>
<accession>A0A8K1C7A9</accession>
<dbReference type="SMART" id="SM00471">
    <property type="entry name" value="HDc"/>
    <property type="match status" value="1"/>
</dbReference>
<keyword evidence="4" id="KW-1185">Reference proteome</keyword>
<gene>
    <name evidence="3" type="ORF">Poli38472_014349</name>
</gene>
<dbReference type="CDD" id="cd00077">
    <property type="entry name" value="HDc"/>
    <property type="match status" value="1"/>
</dbReference>
<dbReference type="PANTHER" id="PTHR11373:SF4">
    <property type="entry name" value="DEOXYNUCLEOSIDE TRIPHOSPHATE TRIPHOSPHOHYDROLASE SAMHD1"/>
    <property type="match status" value="1"/>
</dbReference>
<dbReference type="Proteomes" id="UP000794436">
    <property type="component" value="Unassembled WGS sequence"/>
</dbReference>
<organism evidence="3 4">
    <name type="scientific">Pythium oligandrum</name>
    <name type="common">Mycoparasitic fungus</name>
    <dbReference type="NCBI Taxonomy" id="41045"/>
    <lineage>
        <taxon>Eukaryota</taxon>
        <taxon>Sar</taxon>
        <taxon>Stramenopiles</taxon>
        <taxon>Oomycota</taxon>
        <taxon>Peronosporomycetes</taxon>
        <taxon>Pythiales</taxon>
        <taxon>Pythiaceae</taxon>
        <taxon>Pythium</taxon>
    </lineage>
</organism>
<proteinExistence type="predicted"/>
<dbReference type="GO" id="GO:0008832">
    <property type="term" value="F:dGTPase activity"/>
    <property type="evidence" value="ECO:0007669"/>
    <property type="project" value="TreeGrafter"/>
</dbReference>
<dbReference type="SUPFAM" id="SSF109604">
    <property type="entry name" value="HD-domain/PDEase-like"/>
    <property type="match status" value="1"/>
</dbReference>
<name>A0A8K1C7A9_PYTOL</name>
<feature type="compositionally biased region" description="Basic residues" evidence="1">
    <location>
        <begin position="15"/>
        <end position="26"/>
    </location>
</feature>
<feature type="region of interest" description="Disordered" evidence="1">
    <location>
        <begin position="1"/>
        <end position="61"/>
    </location>
</feature>
<evidence type="ECO:0000256" key="1">
    <source>
        <dbReference type="SAM" id="MobiDB-lite"/>
    </source>
</evidence>
<dbReference type="EMBL" id="SPLM01000114">
    <property type="protein sequence ID" value="TMW57746.1"/>
    <property type="molecule type" value="Genomic_DNA"/>
</dbReference>
<dbReference type="OrthoDB" id="9991235at2759"/>
<dbReference type="InterPro" id="IPR006674">
    <property type="entry name" value="HD_domain"/>
</dbReference>
<dbReference type="InterPro" id="IPR003607">
    <property type="entry name" value="HD/PDEase_dom"/>
</dbReference>